<protein>
    <submittedName>
        <fullName evidence="2">Uncharacterized protein</fullName>
    </submittedName>
</protein>
<feature type="transmembrane region" description="Helical" evidence="1">
    <location>
        <begin position="15"/>
        <end position="36"/>
    </location>
</feature>
<sequence>MGAVSEAADSLTVGMVPLLPLLVMGGVLALCAYPFVAPDAQRVLDAAGAP</sequence>
<reference evidence="2 3" key="1">
    <citation type="submission" date="2016-10" db="EMBL/GenBank/DDBJ databases">
        <authorList>
            <person name="de Groot N.N."/>
        </authorList>
    </citation>
    <scope>NUCLEOTIDE SEQUENCE [LARGE SCALE GENOMIC DNA]</scope>
    <source>
        <strain evidence="2 3">DSM 44908</strain>
    </source>
</reference>
<name>A0A1I0TK91_9NOCA</name>
<keyword evidence="1" id="KW-1133">Transmembrane helix</keyword>
<gene>
    <name evidence="2" type="ORF">SAMN05444374_107103</name>
</gene>
<dbReference type="Proteomes" id="UP000182054">
    <property type="component" value="Unassembled WGS sequence"/>
</dbReference>
<evidence type="ECO:0000313" key="2">
    <source>
        <dbReference type="EMBL" id="SFA52174.1"/>
    </source>
</evidence>
<dbReference type="AlphaFoldDB" id="A0A1I0TK91"/>
<keyword evidence="1" id="KW-0812">Transmembrane</keyword>
<evidence type="ECO:0000256" key="1">
    <source>
        <dbReference type="SAM" id="Phobius"/>
    </source>
</evidence>
<organism evidence="2 3">
    <name type="scientific">Rhodococcoides kroppenstedtii</name>
    <dbReference type="NCBI Taxonomy" id="293050"/>
    <lineage>
        <taxon>Bacteria</taxon>
        <taxon>Bacillati</taxon>
        <taxon>Actinomycetota</taxon>
        <taxon>Actinomycetes</taxon>
        <taxon>Mycobacteriales</taxon>
        <taxon>Nocardiaceae</taxon>
        <taxon>Rhodococcoides</taxon>
    </lineage>
</organism>
<accession>A0A1I0TK91</accession>
<evidence type="ECO:0000313" key="3">
    <source>
        <dbReference type="Proteomes" id="UP000182054"/>
    </source>
</evidence>
<proteinExistence type="predicted"/>
<dbReference type="EMBL" id="FOJN01000007">
    <property type="protein sequence ID" value="SFA52174.1"/>
    <property type="molecule type" value="Genomic_DNA"/>
</dbReference>
<keyword evidence="1" id="KW-0472">Membrane</keyword>